<organism evidence="1">
    <name type="scientific">marine metagenome</name>
    <dbReference type="NCBI Taxonomy" id="408172"/>
    <lineage>
        <taxon>unclassified sequences</taxon>
        <taxon>metagenomes</taxon>
        <taxon>ecological metagenomes</taxon>
    </lineage>
</organism>
<name>A0A383BZ07_9ZZZZ</name>
<proteinExistence type="predicted"/>
<feature type="non-terminal residue" evidence="1">
    <location>
        <position position="45"/>
    </location>
</feature>
<dbReference type="EMBL" id="UINC01204436">
    <property type="protein sequence ID" value="SVE25154.1"/>
    <property type="molecule type" value="Genomic_DNA"/>
</dbReference>
<reference evidence="1" key="1">
    <citation type="submission" date="2018-05" db="EMBL/GenBank/DDBJ databases">
        <authorList>
            <person name="Lanie J.A."/>
            <person name="Ng W.-L."/>
            <person name="Kazmierczak K.M."/>
            <person name="Andrzejewski T.M."/>
            <person name="Davidsen T.M."/>
            <person name="Wayne K.J."/>
            <person name="Tettelin H."/>
            <person name="Glass J.I."/>
            <person name="Rusch D."/>
            <person name="Podicherti R."/>
            <person name="Tsui H.-C.T."/>
            <person name="Winkler M.E."/>
        </authorList>
    </citation>
    <scope>NUCLEOTIDE SEQUENCE</scope>
</reference>
<dbReference type="AlphaFoldDB" id="A0A383BZ07"/>
<feature type="non-terminal residue" evidence="1">
    <location>
        <position position="1"/>
    </location>
</feature>
<protein>
    <submittedName>
        <fullName evidence="1">Uncharacterized protein</fullName>
    </submittedName>
</protein>
<accession>A0A383BZ07</accession>
<gene>
    <name evidence="1" type="ORF">METZ01_LOCUS478008</name>
</gene>
<evidence type="ECO:0000313" key="1">
    <source>
        <dbReference type="EMBL" id="SVE25154.1"/>
    </source>
</evidence>
<sequence>VEYWSTIEDDNLINVDKMAFFLQSEFSNSEADQIWSAEYFKWKLG</sequence>